<evidence type="ECO:0000313" key="4">
    <source>
        <dbReference type="EMBL" id="MED6201761.1"/>
    </source>
</evidence>
<keyword evidence="1" id="KW-0677">Repeat</keyword>
<dbReference type="PANTHER" id="PTHR36766">
    <property type="entry name" value="PLANT BROAD-SPECTRUM MILDEW RESISTANCE PROTEIN RPW8"/>
    <property type="match status" value="1"/>
</dbReference>
<evidence type="ECO:0000259" key="3">
    <source>
        <dbReference type="Pfam" id="PF23598"/>
    </source>
</evidence>
<dbReference type="EMBL" id="JASCZI010213945">
    <property type="protein sequence ID" value="MED6201761.1"/>
    <property type="molecule type" value="Genomic_DNA"/>
</dbReference>
<dbReference type="Gene3D" id="3.80.10.10">
    <property type="entry name" value="Ribonuclease Inhibitor"/>
    <property type="match status" value="2"/>
</dbReference>
<keyword evidence="5" id="KW-1185">Reference proteome</keyword>
<dbReference type="Pfam" id="PF23598">
    <property type="entry name" value="LRR_14"/>
    <property type="match status" value="1"/>
</dbReference>
<proteinExistence type="predicted"/>
<dbReference type="InterPro" id="IPR032675">
    <property type="entry name" value="LRR_dom_sf"/>
</dbReference>
<gene>
    <name evidence="4" type="ORF">PIB30_098287</name>
</gene>
<evidence type="ECO:0000256" key="2">
    <source>
        <dbReference type="ARBA" id="ARBA00022821"/>
    </source>
</evidence>
<dbReference type="PANTHER" id="PTHR36766:SF70">
    <property type="entry name" value="DISEASE RESISTANCE PROTEIN RGA4"/>
    <property type="match status" value="1"/>
</dbReference>
<protein>
    <recommendedName>
        <fullName evidence="3">Disease resistance R13L4/SHOC-2-like LRR domain-containing protein</fullName>
    </recommendedName>
</protein>
<evidence type="ECO:0000256" key="1">
    <source>
        <dbReference type="ARBA" id="ARBA00022737"/>
    </source>
</evidence>
<dbReference type="Proteomes" id="UP001341840">
    <property type="component" value="Unassembled WGS sequence"/>
</dbReference>
<feature type="domain" description="Disease resistance R13L4/SHOC-2-like LRR" evidence="3">
    <location>
        <begin position="32"/>
        <end position="220"/>
    </location>
</feature>
<name>A0ABU6XWT1_9FABA</name>
<organism evidence="4 5">
    <name type="scientific">Stylosanthes scabra</name>
    <dbReference type="NCBI Taxonomy" id="79078"/>
    <lineage>
        <taxon>Eukaryota</taxon>
        <taxon>Viridiplantae</taxon>
        <taxon>Streptophyta</taxon>
        <taxon>Embryophyta</taxon>
        <taxon>Tracheophyta</taxon>
        <taxon>Spermatophyta</taxon>
        <taxon>Magnoliopsida</taxon>
        <taxon>eudicotyledons</taxon>
        <taxon>Gunneridae</taxon>
        <taxon>Pentapetalae</taxon>
        <taxon>rosids</taxon>
        <taxon>fabids</taxon>
        <taxon>Fabales</taxon>
        <taxon>Fabaceae</taxon>
        <taxon>Papilionoideae</taxon>
        <taxon>50 kb inversion clade</taxon>
        <taxon>dalbergioids sensu lato</taxon>
        <taxon>Dalbergieae</taxon>
        <taxon>Pterocarpus clade</taxon>
        <taxon>Stylosanthes</taxon>
    </lineage>
</organism>
<reference evidence="4 5" key="1">
    <citation type="journal article" date="2023" name="Plants (Basel)">
        <title>Bridging the Gap: Combining Genomics and Transcriptomics Approaches to Understand Stylosanthes scabra, an Orphan Legume from the Brazilian Caatinga.</title>
        <authorList>
            <person name="Ferreira-Neto J.R.C."/>
            <person name="da Silva M.D."/>
            <person name="Binneck E."/>
            <person name="de Melo N.F."/>
            <person name="da Silva R.H."/>
            <person name="de Melo A.L.T.M."/>
            <person name="Pandolfi V."/>
            <person name="Bustamante F.O."/>
            <person name="Brasileiro-Vidal A.C."/>
            <person name="Benko-Iseppon A.M."/>
        </authorList>
    </citation>
    <scope>NUCLEOTIDE SEQUENCE [LARGE SCALE GENOMIC DNA]</scope>
    <source>
        <tissue evidence="4">Leaves</tissue>
    </source>
</reference>
<evidence type="ECO:0000313" key="5">
    <source>
        <dbReference type="Proteomes" id="UP001341840"/>
    </source>
</evidence>
<dbReference type="InterPro" id="IPR055414">
    <property type="entry name" value="LRR_R13L4/SHOC2-like"/>
</dbReference>
<sequence>MASIPDSIVMNMSHIKTLCIEGFPKLKALPDELSRLSSLKELQLYKCNELESFSENLMQGLCFLRGLRISSCKKLKSLSEGVGNLTCLESLYILDCPNLVCLPSSMNQLVSLRHIYIKSCGTLPEGLQHVPYLQSLAVYYLRSIPEWLGNLTSLQTLELSCEGLRSLPSSFRNLTNLRELSIIDCHKELEKRCKRGTGEDWQTIAHIPQFKLFPMDQQTLSDKIRPKWRSWQLTRDRRRHHFAKIDTFDGLAEGLFGWHKMMIET</sequence>
<accession>A0ABU6XWT1</accession>
<comment type="caution">
    <text evidence="4">The sequence shown here is derived from an EMBL/GenBank/DDBJ whole genome shotgun (WGS) entry which is preliminary data.</text>
</comment>
<dbReference type="SUPFAM" id="SSF52047">
    <property type="entry name" value="RNI-like"/>
    <property type="match status" value="1"/>
</dbReference>
<keyword evidence="2" id="KW-0611">Plant defense</keyword>